<keyword evidence="2" id="KW-0813">Transport</keyword>
<dbReference type="PROSITE" id="PS50903">
    <property type="entry name" value="RUBREDOXIN_LIKE"/>
    <property type="match status" value="1"/>
</dbReference>
<evidence type="ECO:0000313" key="8">
    <source>
        <dbReference type="EMBL" id="HIS92712.1"/>
    </source>
</evidence>
<dbReference type="Proteomes" id="UP000824140">
    <property type="component" value="Unassembled WGS sequence"/>
</dbReference>
<protein>
    <submittedName>
        <fullName evidence="8">Rubrerythrin family protein</fullName>
    </submittedName>
</protein>
<reference evidence="8" key="2">
    <citation type="journal article" date="2021" name="PeerJ">
        <title>Extensive microbial diversity within the chicken gut microbiome revealed by metagenomics and culture.</title>
        <authorList>
            <person name="Gilroy R."/>
            <person name="Ravi A."/>
            <person name="Getino M."/>
            <person name="Pursley I."/>
            <person name="Horton D.L."/>
            <person name="Alikhan N.F."/>
            <person name="Baker D."/>
            <person name="Gharbi K."/>
            <person name="Hall N."/>
            <person name="Watson M."/>
            <person name="Adriaenssens E.M."/>
            <person name="Foster-Nyarko E."/>
            <person name="Jarju S."/>
            <person name="Secka A."/>
            <person name="Antonio M."/>
            <person name="Oren A."/>
            <person name="Chaudhuri R.R."/>
            <person name="La Ragione R."/>
            <person name="Hildebrand F."/>
            <person name="Pallen M.J."/>
        </authorList>
    </citation>
    <scope>NUCLEOTIDE SEQUENCE</scope>
    <source>
        <strain evidence="8">13766</strain>
    </source>
</reference>
<dbReference type="CDD" id="cd01041">
    <property type="entry name" value="Rubrerythrin"/>
    <property type="match status" value="1"/>
</dbReference>
<dbReference type="Gene3D" id="2.20.28.10">
    <property type="match status" value="1"/>
</dbReference>
<organism evidence="8 9">
    <name type="scientific">Candidatus Alectryocaccomicrobium excrementavium</name>
    <dbReference type="NCBI Taxonomy" id="2840668"/>
    <lineage>
        <taxon>Bacteria</taxon>
        <taxon>Bacillati</taxon>
        <taxon>Bacillota</taxon>
        <taxon>Clostridia</taxon>
        <taxon>Candidatus Alectryocaccomicrobium</taxon>
    </lineage>
</organism>
<reference evidence="8" key="1">
    <citation type="submission" date="2020-10" db="EMBL/GenBank/DDBJ databases">
        <authorList>
            <person name="Gilroy R."/>
        </authorList>
    </citation>
    <scope>NUCLEOTIDE SEQUENCE</scope>
    <source>
        <strain evidence="8">13766</strain>
    </source>
</reference>
<keyword evidence="3" id="KW-0479">Metal-binding</keyword>
<dbReference type="Gene3D" id="1.20.1260.10">
    <property type="match status" value="1"/>
</dbReference>
<evidence type="ECO:0000259" key="6">
    <source>
        <dbReference type="PROSITE" id="PS50903"/>
    </source>
</evidence>
<gene>
    <name evidence="8" type="ORF">IAA84_06800</name>
</gene>
<keyword evidence="4" id="KW-0249">Electron transport</keyword>
<proteinExistence type="predicted"/>
<dbReference type="InterPro" id="IPR048574">
    <property type="entry name" value="RUBY_RBDX"/>
</dbReference>
<evidence type="ECO:0000256" key="1">
    <source>
        <dbReference type="ARBA" id="ARBA00001965"/>
    </source>
</evidence>
<dbReference type="GO" id="GO:0016491">
    <property type="term" value="F:oxidoreductase activity"/>
    <property type="evidence" value="ECO:0007669"/>
    <property type="project" value="InterPro"/>
</dbReference>
<dbReference type="PROSITE" id="PS50905">
    <property type="entry name" value="FERRITIN_LIKE"/>
    <property type="match status" value="1"/>
</dbReference>
<sequence length="172" mass="19411">MTIASKTRENLERAFHAEAGVYFKYTLWADRARKAGHHAVGALFDSVARNEWAHAKIWYKRLNGEMDTGEALLAAAGGEHHEWSEMYAQWASEAQQEGEQAIARLFRQVAAIEASHEEKYRRMAQLLQSGEEFACAQPVRWVCANCGYVHEGTQPPAVCPVCEHAQGYFARQ</sequence>
<dbReference type="Pfam" id="PF21349">
    <property type="entry name" value="RUBY_RBDX"/>
    <property type="match status" value="1"/>
</dbReference>
<evidence type="ECO:0000313" key="9">
    <source>
        <dbReference type="Proteomes" id="UP000824140"/>
    </source>
</evidence>
<evidence type="ECO:0000256" key="4">
    <source>
        <dbReference type="ARBA" id="ARBA00022982"/>
    </source>
</evidence>
<dbReference type="CDD" id="cd00729">
    <property type="entry name" value="rubredoxin_SM"/>
    <property type="match status" value="1"/>
</dbReference>
<comment type="cofactor">
    <cofactor evidence="1">
        <name>Fe(3+)</name>
        <dbReference type="ChEBI" id="CHEBI:29034"/>
    </cofactor>
</comment>
<dbReference type="SUPFAM" id="SSF57802">
    <property type="entry name" value="Rubredoxin-like"/>
    <property type="match status" value="1"/>
</dbReference>
<evidence type="ECO:0000259" key="7">
    <source>
        <dbReference type="PROSITE" id="PS50905"/>
    </source>
</evidence>
<dbReference type="InterPro" id="IPR009040">
    <property type="entry name" value="Ferritin-like_diiron"/>
</dbReference>
<feature type="domain" description="Ferritin-like diiron" evidence="7">
    <location>
        <begin position="1"/>
        <end position="131"/>
    </location>
</feature>
<dbReference type="SUPFAM" id="SSF47240">
    <property type="entry name" value="Ferritin-like"/>
    <property type="match status" value="1"/>
</dbReference>
<feature type="domain" description="Rubredoxin-like" evidence="6">
    <location>
        <begin position="138"/>
        <end position="172"/>
    </location>
</feature>
<dbReference type="InterPro" id="IPR024934">
    <property type="entry name" value="Rubredoxin-like_dom"/>
</dbReference>
<evidence type="ECO:0000256" key="3">
    <source>
        <dbReference type="ARBA" id="ARBA00022723"/>
    </source>
</evidence>
<dbReference type="EMBL" id="DVJN01000135">
    <property type="protein sequence ID" value="HIS92712.1"/>
    <property type="molecule type" value="Genomic_DNA"/>
</dbReference>
<keyword evidence="5" id="KW-0408">Iron</keyword>
<dbReference type="PANTHER" id="PTHR43865:SF1">
    <property type="entry name" value="RUBRERYTHRIN-RELATED"/>
    <property type="match status" value="1"/>
</dbReference>
<dbReference type="PANTHER" id="PTHR43865">
    <property type="entry name" value="RUBRERYTHRIN-RELATED"/>
    <property type="match status" value="1"/>
</dbReference>
<dbReference type="InterPro" id="IPR012347">
    <property type="entry name" value="Ferritin-like"/>
</dbReference>
<dbReference type="InterPro" id="IPR009078">
    <property type="entry name" value="Ferritin-like_SF"/>
</dbReference>
<dbReference type="InterPro" id="IPR052364">
    <property type="entry name" value="Rubrerythrin"/>
</dbReference>
<comment type="caution">
    <text evidence="8">The sequence shown here is derived from an EMBL/GenBank/DDBJ whole genome shotgun (WGS) entry which is preliminary data.</text>
</comment>
<evidence type="ECO:0000256" key="5">
    <source>
        <dbReference type="ARBA" id="ARBA00023004"/>
    </source>
</evidence>
<dbReference type="Pfam" id="PF02915">
    <property type="entry name" value="Rubrerythrin"/>
    <property type="match status" value="1"/>
</dbReference>
<dbReference type="AlphaFoldDB" id="A0A9D1K6I3"/>
<evidence type="ECO:0000256" key="2">
    <source>
        <dbReference type="ARBA" id="ARBA00022448"/>
    </source>
</evidence>
<dbReference type="GO" id="GO:0005506">
    <property type="term" value="F:iron ion binding"/>
    <property type="evidence" value="ECO:0007669"/>
    <property type="project" value="InterPro"/>
</dbReference>
<dbReference type="InterPro" id="IPR003251">
    <property type="entry name" value="Rr_diiron-bd_dom"/>
</dbReference>
<accession>A0A9D1K6I3</accession>
<name>A0A9D1K6I3_9FIRM</name>